<accession>A0A177DG73</accession>
<feature type="region of interest" description="Disordered" evidence="1">
    <location>
        <begin position="127"/>
        <end position="157"/>
    </location>
</feature>
<name>A0A177DG73_ALTAL</name>
<dbReference type="KEGG" id="aalt:CC77DRAFT_191918"/>
<evidence type="ECO:0000313" key="3">
    <source>
        <dbReference type="Proteomes" id="UP000077248"/>
    </source>
</evidence>
<gene>
    <name evidence="2" type="ORF">CC77DRAFT_191918</name>
</gene>
<evidence type="ECO:0000256" key="1">
    <source>
        <dbReference type="SAM" id="MobiDB-lite"/>
    </source>
</evidence>
<dbReference type="EMBL" id="KV441483">
    <property type="protein sequence ID" value="OAG18468.1"/>
    <property type="molecule type" value="Genomic_DNA"/>
</dbReference>
<proteinExistence type="predicted"/>
<protein>
    <submittedName>
        <fullName evidence="2">Uncharacterized protein</fullName>
    </submittedName>
</protein>
<reference evidence="2 3" key="1">
    <citation type="submission" date="2016-05" db="EMBL/GenBank/DDBJ databases">
        <title>Comparative analysis of secretome profiles of manganese(II)-oxidizing ascomycete fungi.</title>
        <authorList>
            <consortium name="DOE Joint Genome Institute"/>
            <person name="Zeiner C.A."/>
            <person name="Purvine S.O."/>
            <person name="Zink E.M."/>
            <person name="Wu S."/>
            <person name="Pasa-Tolic L."/>
            <person name="Chaput D.L."/>
            <person name="Haridas S."/>
            <person name="Grigoriev I.V."/>
            <person name="Santelli C.M."/>
            <person name="Hansel C.M."/>
        </authorList>
    </citation>
    <scope>NUCLEOTIDE SEQUENCE [LARGE SCALE GENOMIC DNA]</scope>
    <source>
        <strain evidence="2 3">SRC1lrK2f</strain>
    </source>
</reference>
<dbReference type="VEuPathDB" id="FungiDB:CC77DRAFT_191918"/>
<sequence>MHYECIALRRKMPRRSGLLSRQSSQSAWRCQARYCGFDESASAAAWKNSLSDSGVTQPRVTSSCYTIIRGTGNQDSYWHQSDRRSSGLYTCASLALPELLHVLYLRLRMGSLFQEPLQDGMPFEEVGKQALTEEAEGAGAASAVDTPPRDEVSSIRD</sequence>
<dbReference type="GeneID" id="29116154"/>
<keyword evidence="3" id="KW-1185">Reference proteome</keyword>
<organism evidence="2 3">
    <name type="scientific">Alternaria alternata</name>
    <name type="common">Alternaria rot fungus</name>
    <name type="synonym">Torula alternata</name>
    <dbReference type="NCBI Taxonomy" id="5599"/>
    <lineage>
        <taxon>Eukaryota</taxon>
        <taxon>Fungi</taxon>
        <taxon>Dikarya</taxon>
        <taxon>Ascomycota</taxon>
        <taxon>Pezizomycotina</taxon>
        <taxon>Dothideomycetes</taxon>
        <taxon>Pleosporomycetidae</taxon>
        <taxon>Pleosporales</taxon>
        <taxon>Pleosporineae</taxon>
        <taxon>Pleosporaceae</taxon>
        <taxon>Alternaria</taxon>
        <taxon>Alternaria sect. Alternaria</taxon>
        <taxon>Alternaria alternata complex</taxon>
    </lineage>
</organism>
<evidence type="ECO:0000313" key="2">
    <source>
        <dbReference type="EMBL" id="OAG18468.1"/>
    </source>
</evidence>
<dbReference type="AlphaFoldDB" id="A0A177DG73"/>
<dbReference type="RefSeq" id="XP_018383889.1">
    <property type="nucleotide sequence ID" value="XM_018530560.1"/>
</dbReference>
<feature type="compositionally biased region" description="Basic and acidic residues" evidence="1">
    <location>
        <begin position="147"/>
        <end position="157"/>
    </location>
</feature>
<dbReference type="Proteomes" id="UP000077248">
    <property type="component" value="Unassembled WGS sequence"/>
</dbReference>